<dbReference type="EMBL" id="QXFU01001325">
    <property type="protein sequence ID" value="KAE9004916.1"/>
    <property type="molecule type" value="Genomic_DNA"/>
</dbReference>
<sequence length="94" mass="10052">MISGAHIVLNKNSTENIGQANTFLGVGSDEAIDLIIRGACTPRVDNILITPPTYGMYSIEGPDDNLKGLKPDLPLPSFHIDPQEGADSECSRSQ</sequence>
<dbReference type="InterPro" id="IPR015421">
    <property type="entry name" value="PyrdxlP-dep_Trfase_major"/>
</dbReference>
<gene>
    <name evidence="3" type="ORF">PR002_g16917</name>
</gene>
<name>A0A6A3KBX8_9STRA</name>
<proteinExistence type="predicted"/>
<protein>
    <recommendedName>
        <fullName evidence="2">Aminotransferase class I/classII large domain-containing protein</fullName>
    </recommendedName>
</protein>
<feature type="domain" description="Aminotransferase class I/classII large" evidence="2">
    <location>
        <begin position="17"/>
        <end position="58"/>
    </location>
</feature>
<dbReference type="SUPFAM" id="SSF53383">
    <property type="entry name" value="PLP-dependent transferases"/>
    <property type="match status" value="1"/>
</dbReference>
<dbReference type="Proteomes" id="UP000435112">
    <property type="component" value="Unassembled WGS sequence"/>
</dbReference>
<dbReference type="Pfam" id="PF00155">
    <property type="entry name" value="Aminotran_1_2"/>
    <property type="match status" value="1"/>
</dbReference>
<evidence type="ECO:0000256" key="1">
    <source>
        <dbReference type="SAM" id="MobiDB-lite"/>
    </source>
</evidence>
<dbReference type="InterPro" id="IPR004839">
    <property type="entry name" value="Aminotransferase_I/II_large"/>
</dbReference>
<comment type="caution">
    <text evidence="3">The sequence shown here is derived from an EMBL/GenBank/DDBJ whole genome shotgun (WGS) entry which is preliminary data.</text>
</comment>
<dbReference type="GO" id="GO:0030170">
    <property type="term" value="F:pyridoxal phosphate binding"/>
    <property type="evidence" value="ECO:0007669"/>
    <property type="project" value="InterPro"/>
</dbReference>
<dbReference type="InterPro" id="IPR015424">
    <property type="entry name" value="PyrdxlP-dep_Trfase"/>
</dbReference>
<organism evidence="3 4">
    <name type="scientific">Phytophthora rubi</name>
    <dbReference type="NCBI Taxonomy" id="129364"/>
    <lineage>
        <taxon>Eukaryota</taxon>
        <taxon>Sar</taxon>
        <taxon>Stramenopiles</taxon>
        <taxon>Oomycota</taxon>
        <taxon>Peronosporomycetes</taxon>
        <taxon>Peronosporales</taxon>
        <taxon>Peronosporaceae</taxon>
        <taxon>Phytophthora</taxon>
    </lineage>
</organism>
<reference evidence="3 4" key="1">
    <citation type="submission" date="2018-09" db="EMBL/GenBank/DDBJ databases">
        <title>Genomic investigation of the strawberry pathogen Phytophthora fragariae indicates pathogenicity is determined by transcriptional variation in three key races.</title>
        <authorList>
            <person name="Adams T.M."/>
            <person name="Armitage A.D."/>
            <person name="Sobczyk M.K."/>
            <person name="Bates H.J."/>
            <person name="Dunwell J.M."/>
            <person name="Nellist C.F."/>
            <person name="Harrison R.J."/>
        </authorList>
    </citation>
    <scope>NUCLEOTIDE SEQUENCE [LARGE SCALE GENOMIC DNA]</scope>
    <source>
        <strain evidence="3 4">SCRP324</strain>
    </source>
</reference>
<accession>A0A6A3KBX8</accession>
<dbReference type="AlphaFoldDB" id="A0A6A3KBX8"/>
<evidence type="ECO:0000313" key="3">
    <source>
        <dbReference type="EMBL" id="KAE9004916.1"/>
    </source>
</evidence>
<dbReference type="OrthoDB" id="2015537at2759"/>
<evidence type="ECO:0000313" key="4">
    <source>
        <dbReference type="Proteomes" id="UP000435112"/>
    </source>
</evidence>
<evidence type="ECO:0000259" key="2">
    <source>
        <dbReference type="Pfam" id="PF00155"/>
    </source>
</evidence>
<dbReference type="Gene3D" id="3.40.640.10">
    <property type="entry name" value="Type I PLP-dependent aspartate aminotransferase-like (Major domain)"/>
    <property type="match status" value="1"/>
</dbReference>
<feature type="region of interest" description="Disordered" evidence="1">
    <location>
        <begin position="68"/>
        <end position="94"/>
    </location>
</feature>